<organism evidence="1 2">
    <name type="scientific">Cerina litoralis</name>
    <dbReference type="NCBI Taxonomy" id="2874477"/>
    <lineage>
        <taxon>Bacteria</taxon>
        <taxon>Pseudomonadati</taxon>
        <taxon>Bacteroidota</taxon>
        <taxon>Flavobacteriia</taxon>
        <taxon>Flavobacteriales</taxon>
        <taxon>Flavobacteriaceae</taxon>
        <taxon>Cerina</taxon>
    </lineage>
</organism>
<evidence type="ECO:0000313" key="2">
    <source>
        <dbReference type="Proteomes" id="UP001200642"/>
    </source>
</evidence>
<dbReference type="AlphaFoldDB" id="A0AAE3JSC7"/>
<evidence type="ECO:0000313" key="1">
    <source>
        <dbReference type="EMBL" id="MCG2462343.1"/>
    </source>
</evidence>
<dbReference type="RefSeq" id="WP_317903483.1">
    <property type="nucleotide sequence ID" value="NZ_JAIRBC010000029.1"/>
</dbReference>
<name>A0AAE3JSC7_9FLAO</name>
<keyword evidence="2" id="KW-1185">Reference proteome</keyword>
<proteinExistence type="predicted"/>
<dbReference type="EMBL" id="JAIRBC010000029">
    <property type="protein sequence ID" value="MCG2462343.1"/>
    <property type="molecule type" value="Genomic_DNA"/>
</dbReference>
<comment type="caution">
    <text evidence="1">The sequence shown here is derived from an EMBL/GenBank/DDBJ whole genome shotgun (WGS) entry which is preliminary data.</text>
</comment>
<dbReference type="Proteomes" id="UP001200642">
    <property type="component" value="Unassembled WGS sequence"/>
</dbReference>
<accession>A0AAE3JSC7</accession>
<reference evidence="1" key="1">
    <citation type="submission" date="2023-02" db="EMBL/GenBank/DDBJ databases">
        <title>Genome of Flavobacteriaceae gen. nov. sp. strain F89.</title>
        <authorList>
            <person name="Wang Y."/>
        </authorList>
    </citation>
    <scope>NUCLEOTIDE SEQUENCE</scope>
    <source>
        <strain evidence="1">F89</strain>
    </source>
</reference>
<sequence length="137" mass="15914">MTYVEENGNEFYQSLGKLFFSVAMADKKVRPAEVKRLKEDVKKYWLSVDDLEDGFGTDAAYQIEIVFDWLQQEEKNSWWCYGEFEDFYKNNPERFDQKIKGLIWKTADGIASSFSGKNKSELVLLAKLKMLLQGKGA</sequence>
<gene>
    <name evidence="1" type="ORF">K8352_16395</name>
</gene>
<protein>
    <submittedName>
        <fullName evidence="1">Uncharacterized protein</fullName>
    </submittedName>
</protein>